<evidence type="ECO:0000256" key="2">
    <source>
        <dbReference type="ARBA" id="ARBA00022741"/>
    </source>
</evidence>
<evidence type="ECO:0000256" key="3">
    <source>
        <dbReference type="ARBA" id="ARBA00023134"/>
    </source>
</evidence>
<dbReference type="GO" id="GO:0005525">
    <property type="term" value="F:GTP binding"/>
    <property type="evidence" value="ECO:0007669"/>
    <property type="project" value="UniProtKB-KW"/>
</dbReference>
<keyword evidence="2" id="KW-0547">Nucleotide-binding</keyword>
<protein>
    <submittedName>
        <fullName evidence="4">P-loop containing nucleoside triphosphate hydrolase protein</fullName>
    </submittedName>
</protein>
<dbReference type="EMBL" id="ML769384">
    <property type="protein sequence ID" value="KAE9410722.1"/>
    <property type="molecule type" value="Genomic_DNA"/>
</dbReference>
<dbReference type="Proteomes" id="UP000799118">
    <property type="component" value="Unassembled WGS sequence"/>
</dbReference>
<gene>
    <name evidence="4" type="ORF">BT96DRAFT_952653</name>
</gene>
<keyword evidence="5" id="KW-1185">Reference proteome</keyword>
<dbReference type="InterPro" id="IPR027417">
    <property type="entry name" value="P-loop_NTPase"/>
</dbReference>
<dbReference type="Gene3D" id="3.40.50.300">
    <property type="entry name" value="P-loop containing nucleotide triphosphate hydrolases"/>
    <property type="match status" value="1"/>
</dbReference>
<dbReference type="SMART" id="SM00174">
    <property type="entry name" value="RHO"/>
    <property type="match status" value="1"/>
</dbReference>
<keyword evidence="1" id="KW-0488">Methylation</keyword>
<keyword evidence="4" id="KW-0378">Hydrolase</keyword>
<proteinExistence type="predicted"/>
<sequence length="184" mass="20835">MSEIQRKFVIVGDAYCGKAVTFYGRANPSVFSYDIADIKVDGKQVEMGLWDTVGSEDYNRLCPLSYPETHVVVLCFPLKTWTHSKIFRKRFWISKVMHFCPNIPIIFIGCKSDLRYDPKTIEELGWRGQCPITHEEGMKVSRKIGAKIYLECSSVTGAGVREVFLHASHAALQLQVDVPSTSVR</sequence>
<organism evidence="4 5">
    <name type="scientific">Gymnopus androsaceus JB14</name>
    <dbReference type="NCBI Taxonomy" id="1447944"/>
    <lineage>
        <taxon>Eukaryota</taxon>
        <taxon>Fungi</taxon>
        <taxon>Dikarya</taxon>
        <taxon>Basidiomycota</taxon>
        <taxon>Agaricomycotina</taxon>
        <taxon>Agaricomycetes</taxon>
        <taxon>Agaricomycetidae</taxon>
        <taxon>Agaricales</taxon>
        <taxon>Marasmiineae</taxon>
        <taxon>Omphalotaceae</taxon>
        <taxon>Gymnopus</taxon>
    </lineage>
</organism>
<evidence type="ECO:0000313" key="4">
    <source>
        <dbReference type="EMBL" id="KAE9410722.1"/>
    </source>
</evidence>
<keyword evidence="3" id="KW-0342">GTP-binding</keyword>
<evidence type="ECO:0000313" key="5">
    <source>
        <dbReference type="Proteomes" id="UP000799118"/>
    </source>
</evidence>
<name>A0A6A4IEL5_9AGAR</name>
<dbReference type="InterPro" id="IPR001806">
    <property type="entry name" value="Small_GTPase"/>
</dbReference>
<dbReference type="PROSITE" id="PS51420">
    <property type="entry name" value="RHO"/>
    <property type="match status" value="1"/>
</dbReference>
<dbReference type="SUPFAM" id="SSF52540">
    <property type="entry name" value="P-loop containing nucleoside triphosphate hydrolases"/>
    <property type="match status" value="1"/>
</dbReference>
<dbReference type="GO" id="GO:0003924">
    <property type="term" value="F:GTPase activity"/>
    <property type="evidence" value="ECO:0007669"/>
    <property type="project" value="InterPro"/>
</dbReference>
<dbReference type="Pfam" id="PF00071">
    <property type="entry name" value="Ras"/>
    <property type="match status" value="1"/>
</dbReference>
<dbReference type="SMART" id="SM00175">
    <property type="entry name" value="RAB"/>
    <property type="match status" value="1"/>
</dbReference>
<dbReference type="PRINTS" id="PR00449">
    <property type="entry name" value="RASTRNSFRMNG"/>
</dbReference>
<reference evidence="4" key="1">
    <citation type="journal article" date="2019" name="Environ. Microbiol.">
        <title>Fungal ecological strategies reflected in gene transcription - a case study of two litter decomposers.</title>
        <authorList>
            <person name="Barbi F."/>
            <person name="Kohler A."/>
            <person name="Barry K."/>
            <person name="Baskaran P."/>
            <person name="Daum C."/>
            <person name="Fauchery L."/>
            <person name="Ihrmark K."/>
            <person name="Kuo A."/>
            <person name="LaButti K."/>
            <person name="Lipzen A."/>
            <person name="Morin E."/>
            <person name="Grigoriev I.V."/>
            <person name="Henrissat B."/>
            <person name="Lindahl B."/>
            <person name="Martin F."/>
        </authorList>
    </citation>
    <scope>NUCLEOTIDE SEQUENCE</scope>
    <source>
        <strain evidence="4">JB14</strain>
    </source>
</reference>
<accession>A0A6A4IEL5</accession>
<evidence type="ECO:0000256" key="1">
    <source>
        <dbReference type="ARBA" id="ARBA00022481"/>
    </source>
</evidence>
<dbReference type="OrthoDB" id="8830751at2759"/>
<dbReference type="GO" id="GO:0007264">
    <property type="term" value="P:small GTPase-mediated signal transduction"/>
    <property type="evidence" value="ECO:0007669"/>
    <property type="project" value="InterPro"/>
</dbReference>
<dbReference type="PANTHER" id="PTHR24072">
    <property type="entry name" value="RHO FAMILY GTPASE"/>
    <property type="match status" value="1"/>
</dbReference>
<dbReference type="InterPro" id="IPR005225">
    <property type="entry name" value="Small_GTP-bd"/>
</dbReference>
<dbReference type="AlphaFoldDB" id="A0A6A4IEL5"/>
<dbReference type="NCBIfam" id="TIGR00231">
    <property type="entry name" value="small_GTP"/>
    <property type="match status" value="1"/>
</dbReference>
<dbReference type="InterPro" id="IPR003578">
    <property type="entry name" value="Small_GTPase_Rho"/>
</dbReference>